<evidence type="ECO:0000256" key="8">
    <source>
        <dbReference type="SAM" id="MobiDB-lite"/>
    </source>
</evidence>
<evidence type="ECO:0000256" key="6">
    <source>
        <dbReference type="ARBA" id="ARBA00022786"/>
    </source>
</evidence>
<dbReference type="InterPro" id="IPR051628">
    <property type="entry name" value="LUBAC_E3_Ligases"/>
</dbReference>
<dbReference type="CDD" id="cd16630">
    <property type="entry name" value="RING-HC_RBR_RNF216"/>
    <property type="match status" value="1"/>
</dbReference>
<evidence type="ECO:0000256" key="9">
    <source>
        <dbReference type="SAM" id="Phobius"/>
    </source>
</evidence>
<keyword evidence="5" id="KW-0863">Zinc-finger</keyword>
<comment type="caution">
    <text evidence="11">The sequence shown here is derived from an EMBL/GenBank/DDBJ whole genome shotgun (WGS) entry which is preliminary data.</text>
</comment>
<dbReference type="AlphaFoldDB" id="A0A8H7A721"/>
<evidence type="ECO:0000256" key="2">
    <source>
        <dbReference type="ARBA" id="ARBA00022679"/>
    </source>
</evidence>
<dbReference type="OrthoDB" id="10009520at2759"/>
<dbReference type="CDD" id="cd20353">
    <property type="entry name" value="Rcat_RBR_RNF216"/>
    <property type="match status" value="1"/>
</dbReference>
<keyword evidence="9" id="KW-1133">Transmembrane helix</keyword>
<dbReference type="Pfam" id="PF26191">
    <property type="entry name" value="RING-HC_RBR_RNF216"/>
    <property type="match status" value="1"/>
</dbReference>
<feature type="compositionally biased region" description="Low complexity" evidence="8">
    <location>
        <begin position="15"/>
        <end position="25"/>
    </location>
</feature>
<dbReference type="Gene3D" id="1.20.120.1750">
    <property type="match status" value="1"/>
</dbReference>
<evidence type="ECO:0000313" key="11">
    <source>
        <dbReference type="EMBL" id="KAF7502559.1"/>
    </source>
</evidence>
<organism evidence="11 12">
    <name type="scientific">Endocarpon pusillum</name>
    <dbReference type="NCBI Taxonomy" id="364733"/>
    <lineage>
        <taxon>Eukaryota</taxon>
        <taxon>Fungi</taxon>
        <taxon>Dikarya</taxon>
        <taxon>Ascomycota</taxon>
        <taxon>Pezizomycotina</taxon>
        <taxon>Eurotiomycetes</taxon>
        <taxon>Chaetothyriomycetidae</taxon>
        <taxon>Verrucariales</taxon>
        <taxon>Verrucariaceae</taxon>
        <taxon>Endocarpon</taxon>
    </lineage>
</organism>
<proteinExistence type="predicted"/>
<dbReference type="GO" id="GO:0016740">
    <property type="term" value="F:transferase activity"/>
    <property type="evidence" value="ECO:0007669"/>
    <property type="project" value="UniProtKB-KW"/>
</dbReference>
<dbReference type="GO" id="GO:0008270">
    <property type="term" value="F:zinc ion binding"/>
    <property type="evidence" value="ECO:0007669"/>
    <property type="project" value="UniProtKB-KW"/>
</dbReference>
<feature type="transmembrane region" description="Helical" evidence="9">
    <location>
        <begin position="404"/>
        <end position="424"/>
    </location>
</feature>
<evidence type="ECO:0000256" key="4">
    <source>
        <dbReference type="ARBA" id="ARBA00022737"/>
    </source>
</evidence>
<accession>A0A8H7A721</accession>
<gene>
    <name evidence="11" type="ORF">GJ744_005498</name>
</gene>
<dbReference type="EMBL" id="JAACFV010000239">
    <property type="protein sequence ID" value="KAF7502559.1"/>
    <property type="molecule type" value="Genomic_DNA"/>
</dbReference>
<evidence type="ECO:0000256" key="3">
    <source>
        <dbReference type="ARBA" id="ARBA00022723"/>
    </source>
</evidence>
<feature type="domain" description="RING-type" evidence="10">
    <location>
        <begin position="260"/>
        <end position="564"/>
    </location>
</feature>
<evidence type="ECO:0000313" key="12">
    <source>
        <dbReference type="Proteomes" id="UP000606974"/>
    </source>
</evidence>
<evidence type="ECO:0000256" key="7">
    <source>
        <dbReference type="ARBA" id="ARBA00022833"/>
    </source>
</evidence>
<dbReference type="InterPro" id="IPR047544">
    <property type="entry name" value="RING-HC_RBR_RNF216"/>
</dbReference>
<sequence length="648" mass="72554">MGLPFDLLKTPTRPSASQRSSSSSSVLQEALRLNPFASRTETNVLHNTAKGEETDREDLNNDLITLAGLFPDIQFEVLREVLVKFPGGSRLQICVDQLLTHRTQWARGRWHAPPRDIEHGVPLHASFRSTEYKSATLQLLSREFPYLSKSTIEGVLAENNFSYTRARPTLKDLSTRTWRATLDNLNIFKKRRENDVAPTKLLGKSVTADGSLNTGSIELDEELQESFLEPAKRKEKRRQEAQDRKVAEELNEAEARSLGALHECACCCGEATFEKMSSCTTGGHMVCFECIRRTVHEALFGQGWGRSIDPDRGALKCLAPIVDDICTGVIPQPAVREAIQAEGPGVESWTKFEDRLAQESLLKSQLTLTRCPFCSYAEADPGEVSHGTPTPAWHLKSSRSITTLLVMVVMVDFLPVLLFVFVMLSVSRLIEPIRVFHASLHRLALRNRSPRFKCRHPACLKTSCLKCQKAWHDPHTCHEPLLISLRTTIEAARTAAIKRTCPRCGLSFVKASGCNKLTCVCGYSMCYLCRTALGAPSLFDYPRTRRPVEDTHGYRHFCEHFRVNPGQPCTECQKCDLYRSEDEDAIANRAGKIAENEWRVKEGMVGVEGLGEMPGNQRNRLPMTAMPGGWTLQGVVDWTVAQLIEVEV</sequence>
<keyword evidence="3" id="KW-0479">Metal-binding</keyword>
<keyword evidence="12" id="KW-1185">Reference proteome</keyword>
<keyword evidence="7" id="KW-0862">Zinc</keyword>
<evidence type="ECO:0000256" key="5">
    <source>
        <dbReference type="ARBA" id="ARBA00022771"/>
    </source>
</evidence>
<dbReference type="PANTHER" id="PTHR22770:SF42">
    <property type="entry name" value="FINGER PROTEIN (ZIN), PUTATIVE (AFU_ORTHOLOGUE AFUA_4G03910)-RELATED"/>
    <property type="match status" value="1"/>
</dbReference>
<keyword evidence="9" id="KW-0812">Transmembrane</keyword>
<dbReference type="Proteomes" id="UP000606974">
    <property type="component" value="Unassembled WGS sequence"/>
</dbReference>
<name>A0A8H7A721_9EURO</name>
<keyword evidence="9" id="KW-0472">Membrane</keyword>
<keyword evidence="2" id="KW-0808">Transferase</keyword>
<keyword evidence="4" id="KW-0677">Repeat</keyword>
<evidence type="ECO:0000256" key="1">
    <source>
        <dbReference type="ARBA" id="ARBA00004906"/>
    </source>
</evidence>
<dbReference type="InterPro" id="IPR047546">
    <property type="entry name" value="Rcat_RBR_RNF216"/>
</dbReference>
<reference evidence="11" key="1">
    <citation type="submission" date="2020-02" db="EMBL/GenBank/DDBJ databases">
        <authorList>
            <person name="Palmer J.M."/>
        </authorList>
    </citation>
    <scope>NUCLEOTIDE SEQUENCE</scope>
    <source>
        <strain evidence="11">EPUS1.4</strain>
        <tissue evidence="11">Thallus</tissue>
    </source>
</reference>
<protein>
    <recommendedName>
        <fullName evidence="10">RING-type domain-containing protein</fullName>
    </recommendedName>
</protein>
<dbReference type="PROSITE" id="PS51873">
    <property type="entry name" value="TRIAD"/>
    <property type="match status" value="1"/>
</dbReference>
<keyword evidence="6" id="KW-0833">Ubl conjugation pathway</keyword>
<evidence type="ECO:0000259" key="10">
    <source>
        <dbReference type="PROSITE" id="PS51873"/>
    </source>
</evidence>
<dbReference type="PANTHER" id="PTHR22770">
    <property type="entry name" value="UBIQUITIN CONJUGATING ENZYME 7 INTERACTING PROTEIN-RELATED"/>
    <property type="match status" value="1"/>
</dbReference>
<dbReference type="InterPro" id="IPR044066">
    <property type="entry name" value="TRIAD_supradom"/>
</dbReference>
<dbReference type="SUPFAM" id="SSF57850">
    <property type="entry name" value="RING/U-box"/>
    <property type="match status" value="1"/>
</dbReference>
<dbReference type="InterPro" id="IPR058758">
    <property type="entry name" value="UBA_RNF216"/>
</dbReference>
<dbReference type="Pfam" id="PF26200">
    <property type="entry name" value="Rcat_RNF216"/>
    <property type="match status" value="1"/>
</dbReference>
<comment type="pathway">
    <text evidence="1">Protein modification; protein ubiquitination.</text>
</comment>
<feature type="region of interest" description="Disordered" evidence="8">
    <location>
        <begin position="1"/>
        <end position="26"/>
    </location>
</feature>
<dbReference type="Pfam" id="PF26112">
    <property type="entry name" value="UBA_RNF216"/>
    <property type="match status" value="1"/>
</dbReference>